<evidence type="ECO:0000313" key="1">
    <source>
        <dbReference type="EMBL" id="TFK20676.1"/>
    </source>
</evidence>
<accession>A0A5C3KKE4</accession>
<gene>
    <name evidence="1" type="ORF">FA15DRAFT_707866</name>
</gene>
<dbReference type="OrthoDB" id="2625543at2759"/>
<protein>
    <submittedName>
        <fullName evidence="1">Uncharacterized protein</fullName>
    </submittedName>
</protein>
<dbReference type="EMBL" id="ML210291">
    <property type="protein sequence ID" value="TFK20676.1"/>
    <property type="molecule type" value="Genomic_DNA"/>
</dbReference>
<organism evidence="1 2">
    <name type="scientific">Coprinopsis marcescibilis</name>
    <name type="common">Agaric fungus</name>
    <name type="synonym">Psathyrella marcescibilis</name>
    <dbReference type="NCBI Taxonomy" id="230819"/>
    <lineage>
        <taxon>Eukaryota</taxon>
        <taxon>Fungi</taxon>
        <taxon>Dikarya</taxon>
        <taxon>Basidiomycota</taxon>
        <taxon>Agaricomycotina</taxon>
        <taxon>Agaricomycetes</taxon>
        <taxon>Agaricomycetidae</taxon>
        <taxon>Agaricales</taxon>
        <taxon>Agaricineae</taxon>
        <taxon>Psathyrellaceae</taxon>
        <taxon>Coprinopsis</taxon>
    </lineage>
</organism>
<name>A0A5C3KKE4_COPMA</name>
<reference evidence="1 2" key="1">
    <citation type="journal article" date="2019" name="Nat. Ecol. Evol.">
        <title>Megaphylogeny resolves global patterns of mushroom evolution.</title>
        <authorList>
            <person name="Varga T."/>
            <person name="Krizsan K."/>
            <person name="Foldi C."/>
            <person name="Dima B."/>
            <person name="Sanchez-Garcia M."/>
            <person name="Sanchez-Ramirez S."/>
            <person name="Szollosi G.J."/>
            <person name="Szarkandi J.G."/>
            <person name="Papp V."/>
            <person name="Albert L."/>
            <person name="Andreopoulos W."/>
            <person name="Angelini C."/>
            <person name="Antonin V."/>
            <person name="Barry K.W."/>
            <person name="Bougher N.L."/>
            <person name="Buchanan P."/>
            <person name="Buyck B."/>
            <person name="Bense V."/>
            <person name="Catcheside P."/>
            <person name="Chovatia M."/>
            <person name="Cooper J."/>
            <person name="Damon W."/>
            <person name="Desjardin D."/>
            <person name="Finy P."/>
            <person name="Geml J."/>
            <person name="Haridas S."/>
            <person name="Hughes K."/>
            <person name="Justo A."/>
            <person name="Karasinski D."/>
            <person name="Kautmanova I."/>
            <person name="Kiss B."/>
            <person name="Kocsube S."/>
            <person name="Kotiranta H."/>
            <person name="LaButti K.M."/>
            <person name="Lechner B.E."/>
            <person name="Liimatainen K."/>
            <person name="Lipzen A."/>
            <person name="Lukacs Z."/>
            <person name="Mihaltcheva S."/>
            <person name="Morgado L.N."/>
            <person name="Niskanen T."/>
            <person name="Noordeloos M.E."/>
            <person name="Ohm R.A."/>
            <person name="Ortiz-Santana B."/>
            <person name="Ovrebo C."/>
            <person name="Racz N."/>
            <person name="Riley R."/>
            <person name="Savchenko A."/>
            <person name="Shiryaev A."/>
            <person name="Soop K."/>
            <person name="Spirin V."/>
            <person name="Szebenyi C."/>
            <person name="Tomsovsky M."/>
            <person name="Tulloss R.E."/>
            <person name="Uehling J."/>
            <person name="Grigoriev I.V."/>
            <person name="Vagvolgyi C."/>
            <person name="Papp T."/>
            <person name="Martin F.M."/>
            <person name="Miettinen O."/>
            <person name="Hibbett D.S."/>
            <person name="Nagy L.G."/>
        </authorList>
    </citation>
    <scope>NUCLEOTIDE SEQUENCE [LARGE SCALE GENOMIC DNA]</scope>
    <source>
        <strain evidence="1 2">CBS 121175</strain>
    </source>
</reference>
<proteinExistence type="predicted"/>
<keyword evidence="2" id="KW-1185">Reference proteome</keyword>
<dbReference type="Proteomes" id="UP000307440">
    <property type="component" value="Unassembled WGS sequence"/>
</dbReference>
<evidence type="ECO:0000313" key="2">
    <source>
        <dbReference type="Proteomes" id="UP000307440"/>
    </source>
</evidence>
<dbReference type="AlphaFoldDB" id="A0A5C3KKE4"/>
<sequence length="243" mass="27353">MEAQLKTLGLHLNSIRDDLRDFLSLLDPTTFPRYGPIGAPACDILDVIFPPETRLIFATHITQAHASSSNFSSDLNPPYFASQPVPLPTAPISRLCDDQWRIANRVSVRALTESFEKEMHTLHDPSDANPSPQPLLAFRRQPKVLFFENDNPNDPNSLFLTPDPTLTVPGETPGCEVQYHLASIIYVGGYHFSARIIHRTEIWSYDGQQNEGRLMKKHIPMGSPQLEVLGTRRAHLLMYAQDI</sequence>